<dbReference type="EMBL" id="VWOX01000003">
    <property type="protein sequence ID" value="KAA5545423.1"/>
    <property type="molecule type" value="Genomic_DNA"/>
</dbReference>
<proteinExistence type="predicted"/>
<organism evidence="2 3">
    <name type="scientific">Roseiconus nitratireducens</name>
    <dbReference type="NCBI Taxonomy" id="2605748"/>
    <lineage>
        <taxon>Bacteria</taxon>
        <taxon>Pseudomonadati</taxon>
        <taxon>Planctomycetota</taxon>
        <taxon>Planctomycetia</taxon>
        <taxon>Pirellulales</taxon>
        <taxon>Pirellulaceae</taxon>
        <taxon>Roseiconus</taxon>
    </lineage>
</organism>
<gene>
    <name evidence="2" type="ORF">FYK55_07165</name>
</gene>
<protein>
    <recommendedName>
        <fullName evidence="4">DUF5658 domain-containing protein</fullName>
    </recommendedName>
</protein>
<feature type="transmembrane region" description="Helical" evidence="1">
    <location>
        <begin position="89"/>
        <end position="110"/>
    </location>
</feature>
<evidence type="ECO:0008006" key="4">
    <source>
        <dbReference type="Google" id="ProtNLM"/>
    </source>
</evidence>
<sequence>MSIKSAPPPATAGVSVKSRGEPKFDLIRATLTFLRSDHAGPIGLAVCCILISLISIHDAMLVIVNYEVINEMEQNPIGVWLLGLQGGQVWLFVLVKLACTALVCTVLVSLYQYRRRIAMTVASSLAGFQSLLLGYLTIG</sequence>
<dbReference type="AlphaFoldDB" id="A0A5M6DDE7"/>
<evidence type="ECO:0000256" key="1">
    <source>
        <dbReference type="SAM" id="Phobius"/>
    </source>
</evidence>
<feature type="transmembrane region" description="Helical" evidence="1">
    <location>
        <begin position="42"/>
        <end position="69"/>
    </location>
</feature>
<keyword evidence="1" id="KW-0812">Transmembrane</keyword>
<dbReference type="InterPro" id="IPR012589">
    <property type="entry name" value="Pmp1/Pmp2"/>
</dbReference>
<comment type="caution">
    <text evidence="2">The sequence shown here is derived from an EMBL/GenBank/DDBJ whole genome shotgun (WGS) entry which is preliminary data.</text>
</comment>
<evidence type="ECO:0000313" key="2">
    <source>
        <dbReference type="EMBL" id="KAA5545423.1"/>
    </source>
</evidence>
<reference evidence="2 3" key="1">
    <citation type="submission" date="2019-08" db="EMBL/GenBank/DDBJ databases">
        <authorList>
            <person name="Dhanesh K."/>
            <person name="Kumar G."/>
            <person name="Sasikala C."/>
            <person name="Venkata Ramana C."/>
        </authorList>
    </citation>
    <scope>NUCLEOTIDE SEQUENCE [LARGE SCALE GENOMIC DNA]</scope>
    <source>
        <strain evidence="2 3">JC645</strain>
    </source>
</reference>
<dbReference type="RefSeq" id="WP_150075692.1">
    <property type="nucleotide sequence ID" value="NZ_VWOX01000003.1"/>
</dbReference>
<evidence type="ECO:0000313" key="3">
    <source>
        <dbReference type="Proteomes" id="UP000324479"/>
    </source>
</evidence>
<keyword evidence="3" id="KW-1185">Reference proteome</keyword>
<dbReference type="GO" id="GO:0030234">
    <property type="term" value="F:enzyme regulator activity"/>
    <property type="evidence" value="ECO:0007669"/>
    <property type="project" value="InterPro"/>
</dbReference>
<keyword evidence="1" id="KW-0472">Membrane</keyword>
<dbReference type="Proteomes" id="UP000324479">
    <property type="component" value="Unassembled WGS sequence"/>
</dbReference>
<dbReference type="Pfam" id="PF08114">
    <property type="entry name" value="PMP1_2"/>
    <property type="match status" value="1"/>
</dbReference>
<keyword evidence="1" id="KW-1133">Transmembrane helix</keyword>
<accession>A0A5M6DDE7</accession>
<name>A0A5M6DDE7_9BACT</name>